<protein>
    <submittedName>
        <fullName evidence="5">Growth-blocking peptide, long form</fullName>
    </submittedName>
</protein>
<dbReference type="RefSeq" id="XP_023951542.2">
    <property type="nucleotide sequence ID" value="XM_024095774.2"/>
</dbReference>
<feature type="chain" id="PRO_5045547055" evidence="3">
    <location>
        <begin position="26"/>
        <end position="160"/>
    </location>
</feature>
<accession>A0A6J1P152</accession>
<reference evidence="5" key="1">
    <citation type="submission" date="2025-08" db="UniProtKB">
        <authorList>
            <consortium name="RefSeq"/>
        </authorList>
    </citation>
    <scope>IDENTIFICATION</scope>
</reference>
<sequence length="160" mass="17684">MKKIIFIYCSLNLLLLFQVTNGGLAKNFFGKIHDTAHEIHDDIHNLFHRNEDANRRVPNTATNTVSRDETSEPVFVFATTSEPKPISSFNSGQPTKVEDVSVDSSFVFATSSTTEINLQQKPGTAKSNSTTDVKDGRENFAGGCTPGRKRTEDGRCEVPF</sequence>
<feature type="region of interest" description="Disordered" evidence="2">
    <location>
        <begin position="120"/>
        <end position="160"/>
    </location>
</feature>
<organism evidence="4 5">
    <name type="scientific">Bicyclus anynana</name>
    <name type="common">Squinting bush brown butterfly</name>
    <dbReference type="NCBI Taxonomy" id="110368"/>
    <lineage>
        <taxon>Eukaryota</taxon>
        <taxon>Metazoa</taxon>
        <taxon>Ecdysozoa</taxon>
        <taxon>Arthropoda</taxon>
        <taxon>Hexapoda</taxon>
        <taxon>Insecta</taxon>
        <taxon>Pterygota</taxon>
        <taxon>Neoptera</taxon>
        <taxon>Endopterygota</taxon>
        <taxon>Lepidoptera</taxon>
        <taxon>Glossata</taxon>
        <taxon>Ditrysia</taxon>
        <taxon>Papilionoidea</taxon>
        <taxon>Nymphalidae</taxon>
        <taxon>Satyrinae</taxon>
        <taxon>Satyrini</taxon>
        <taxon>Mycalesina</taxon>
        <taxon>Bicyclus</taxon>
    </lineage>
</organism>
<feature type="signal peptide" evidence="3">
    <location>
        <begin position="1"/>
        <end position="25"/>
    </location>
</feature>
<name>A0A6J1P152_BICAN</name>
<proteinExistence type="inferred from homology"/>
<dbReference type="OrthoDB" id="7439590at2759"/>
<gene>
    <name evidence="5" type="primary">LOC112055591</name>
</gene>
<dbReference type="KEGG" id="bany:112055591"/>
<dbReference type="Pfam" id="PF02425">
    <property type="entry name" value="GBP_PSP"/>
    <property type="match status" value="1"/>
</dbReference>
<dbReference type="AlphaFoldDB" id="A0A6J1P152"/>
<evidence type="ECO:0000313" key="5">
    <source>
        <dbReference type="RefSeq" id="XP_023951542.2"/>
    </source>
</evidence>
<evidence type="ECO:0000256" key="2">
    <source>
        <dbReference type="SAM" id="MobiDB-lite"/>
    </source>
</evidence>
<dbReference type="InterPro" id="IPR003463">
    <property type="entry name" value="GBP_PSP"/>
</dbReference>
<evidence type="ECO:0000256" key="3">
    <source>
        <dbReference type="SAM" id="SignalP"/>
    </source>
</evidence>
<dbReference type="GeneID" id="112055591"/>
<feature type="compositionally biased region" description="Basic and acidic residues" evidence="2">
    <location>
        <begin position="149"/>
        <end position="160"/>
    </location>
</feature>
<keyword evidence="3" id="KW-0732">Signal</keyword>
<evidence type="ECO:0000256" key="1">
    <source>
        <dbReference type="ARBA" id="ARBA00010601"/>
    </source>
</evidence>
<feature type="compositionally biased region" description="Polar residues" evidence="2">
    <location>
        <begin position="120"/>
        <end position="131"/>
    </location>
</feature>
<evidence type="ECO:0000313" key="4">
    <source>
        <dbReference type="Proteomes" id="UP001652582"/>
    </source>
</evidence>
<keyword evidence="4" id="KW-1185">Reference proteome</keyword>
<comment type="similarity">
    <text evidence="1">Belongs to the GBP/PSP1/paralytic peptide family.</text>
</comment>
<dbReference type="Proteomes" id="UP001652582">
    <property type="component" value="Chromosome 6"/>
</dbReference>